<dbReference type="Pfam" id="PF01613">
    <property type="entry name" value="Flavin_Reduct"/>
    <property type="match status" value="1"/>
</dbReference>
<dbReference type="KEGG" id="nre:BES08_26065"/>
<proteinExistence type="inferred from homology"/>
<dbReference type="Proteomes" id="UP000094626">
    <property type="component" value="Plasmid pSA2"/>
</dbReference>
<accession>A0A1D8AE03</accession>
<keyword evidence="5" id="KW-0614">Plasmid</keyword>
<evidence type="ECO:0000313" key="5">
    <source>
        <dbReference type="EMBL" id="AOR80357.1"/>
    </source>
</evidence>
<dbReference type="GO" id="GO:0016646">
    <property type="term" value="F:oxidoreductase activity, acting on the CH-NH group of donors, NAD or NADP as acceptor"/>
    <property type="evidence" value="ECO:0007669"/>
    <property type="project" value="UniProtKB-ARBA"/>
</dbReference>
<evidence type="ECO:0000256" key="1">
    <source>
        <dbReference type="ARBA" id="ARBA00001917"/>
    </source>
</evidence>
<dbReference type="PANTHER" id="PTHR43567">
    <property type="entry name" value="FLAVOREDOXIN-RELATED-RELATED"/>
    <property type="match status" value="1"/>
</dbReference>
<name>A0A1D8AE03_9SPHN</name>
<dbReference type="AlphaFoldDB" id="A0A1D8AE03"/>
<gene>
    <name evidence="5" type="ORF">BES08_26065</name>
</gene>
<dbReference type="SUPFAM" id="SSF50475">
    <property type="entry name" value="FMN-binding split barrel"/>
    <property type="match status" value="1"/>
</dbReference>
<organism evidence="5 6">
    <name type="scientific">Novosphingobium resinovorum</name>
    <dbReference type="NCBI Taxonomy" id="158500"/>
    <lineage>
        <taxon>Bacteria</taxon>
        <taxon>Pseudomonadati</taxon>
        <taxon>Pseudomonadota</taxon>
        <taxon>Alphaproteobacteria</taxon>
        <taxon>Sphingomonadales</taxon>
        <taxon>Sphingomonadaceae</taxon>
        <taxon>Novosphingobium</taxon>
    </lineage>
</organism>
<dbReference type="InterPro" id="IPR052174">
    <property type="entry name" value="Flavoredoxin"/>
</dbReference>
<keyword evidence="6" id="KW-1185">Reference proteome</keyword>
<geneLocation type="plasmid" evidence="5 6">
    <name>pSA2</name>
</geneLocation>
<evidence type="ECO:0000259" key="4">
    <source>
        <dbReference type="SMART" id="SM00903"/>
    </source>
</evidence>
<dbReference type="SMART" id="SM00903">
    <property type="entry name" value="Flavin_Reduct"/>
    <property type="match status" value="1"/>
</dbReference>
<reference evidence="6" key="1">
    <citation type="journal article" date="2017" name="J. Biotechnol.">
        <title>Complete genome sequence of Novosphingobium resinovorum SA1, a versatile xenobiotic-degrading bacterium capable of utilizing sulfanilic acid.</title>
        <authorList>
            <person name="Hegedus B."/>
            <person name="Kos P.B."/>
            <person name="Balint B."/>
            <person name="Maroti G."/>
            <person name="Gan H.M."/>
            <person name="Perei K."/>
            <person name="Rakhely G."/>
        </authorList>
    </citation>
    <scope>NUCLEOTIDE SEQUENCE [LARGE SCALE GENOMIC DNA]</scope>
    <source>
        <strain evidence="6">SA1</strain>
    </source>
</reference>
<dbReference type="PANTHER" id="PTHR43567:SF1">
    <property type="entry name" value="FLAVOREDOXIN"/>
    <property type="match status" value="1"/>
</dbReference>
<evidence type="ECO:0000313" key="6">
    <source>
        <dbReference type="Proteomes" id="UP000094626"/>
    </source>
</evidence>
<dbReference type="EMBL" id="CP017077">
    <property type="protein sequence ID" value="AOR80357.1"/>
    <property type="molecule type" value="Genomic_DNA"/>
</dbReference>
<dbReference type="InterPro" id="IPR012349">
    <property type="entry name" value="Split_barrel_FMN-bd"/>
</dbReference>
<comment type="cofactor">
    <cofactor evidence="1">
        <name>FMN</name>
        <dbReference type="ChEBI" id="CHEBI:58210"/>
    </cofactor>
</comment>
<dbReference type="InterPro" id="IPR002563">
    <property type="entry name" value="Flavin_Rdtase-like_dom"/>
</dbReference>
<dbReference type="RefSeq" id="WP_036530026.1">
    <property type="nucleotide sequence ID" value="NZ_CP017077.1"/>
</dbReference>
<keyword evidence="2" id="KW-0285">Flavoprotein</keyword>
<comment type="similarity">
    <text evidence="3">Belongs to the flavoredoxin family.</text>
</comment>
<dbReference type="GO" id="GO:0010181">
    <property type="term" value="F:FMN binding"/>
    <property type="evidence" value="ECO:0007669"/>
    <property type="project" value="InterPro"/>
</dbReference>
<sequence length="193" mass="21316">MLPGVPVVEKHDLPVHRARAFLEPGSILLVTSCHDGERNVMTMGWHMVLEFTPSLVGCMISAGNHSFELIRQSAECVLNLPTLDMLDAVVGIGNCSGRDKDKFAGFNLDVQAADHIRAPLLTACHANFECRLADDRMVKDYNLFIFEIVKAHVAPQPKHPRTLHYTGDGVFVVAGKTVSRRSDFRPELLGNGR</sequence>
<evidence type="ECO:0000256" key="3">
    <source>
        <dbReference type="ARBA" id="ARBA00038054"/>
    </source>
</evidence>
<feature type="domain" description="Flavin reductase like" evidence="4">
    <location>
        <begin position="20"/>
        <end position="172"/>
    </location>
</feature>
<dbReference type="Gene3D" id="2.30.110.10">
    <property type="entry name" value="Electron Transport, Fmn-binding Protein, Chain A"/>
    <property type="match status" value="1"/>
</dbReference>
<dbReference type="OrthoDB" id="9792436at2"/>
<evidence type="ECO:0000256" key="2">
    <source>
        <dbReference type="ARBA" id="ARBA00022630"/>
    </source>
</evidence>
<protein>
    <submittedName>
        <fullName evidence="5">Flavin reductase</fullName>
    </submittedName>
</protein>